<feature type="chain" id="PRO_5034766085" evidence="1">
    <location>
        <begin position="19"/>
        <end position="225"/>
    </location>
</feature>
<proteinExistence type="predicted"/>
<evidence type="ECO:0000313" key="3">
    <source>
        <dbReference type="Proteomes" id="UP000603453"/>
    </source>
</evidence>
<keyword evidence="1" id="KW-0732">Signal</keyword>
<comment type="caution">
    <text evidence="2">The sequence shown here is derived from an EMBL/GenBank/DDBJ whole genome shotgun (WGS) entry which is preliminary data.</text>
</comment>
<gene>
    <name evidence="2" type="ORF">INT47_008696</name>
</gene>
<feature type="signal peptide" evidence="1">
    <location>
        <begin position="1"/>
        <end position="18"/>
    </location>
</feature>
<protein>
    <submittedName>
        <fullName evidence="2">Uncharacterized protein</fullName>
    </submittedName>
</protein>
<evidence type="ECO:0000256" key="1">
    <source>
        <dbReference type="SAM" id="SignalP"/>
    </source>
</evidence>
<dbReference type="Proteomes" id="UP000603453">
    <property type="component" value="Unassembled WGS sequence"/>
</dbReference>
<sequence>MKLISLSVIATYAAVVSAVPGGRFNSLEKRGATTETISNLRLVHVVEEKSFTTTSTTTVTDVNTKTQTDYSTEYLHHLTSSRSLLDPWPLIASASKPVPSLSVSHPSITITPKASSTFPWPAVDFTDSSRGHGSSPPWPVVTDITKSGNEDFSVSWPSGDYTDVTRIRGSGSPWPGVEITHITRSRAYSTDVEYIDITRSRGVNPEPVATMYEALNDDSEYEQIW</sequence>
<dbReference type="EMBL" id="JAEPRD010000008">
    <property type="protein sequence ID" value="KAG2211600.1"/>
    <property type="molecule type" value="Genomic_DNA"/>
</dbReference>
<keyword evidence="3" id="KW-1185">Reference proteome</keyword>
<organism evidence="2 3">
    <name type="scientific">Mucor saturninus</name>
    <dbReference type="NCBI Taxonomy" id="64648"/>
    <lineage>
        <taxon>Eukaryota</taxon>
        <taxon>Fungi</taxon>
        <taxon>Fungi incertae sedis</taxon>
        <taxon>Mucoromycota</taxon>
        <taxon>Mucoromycotina</taxon>
        <taxon>Mucoromycetes</taxon>
        <taxon>Mucorales</taxon>
        <taxon>Mucorineae</taxon>
        <taxon>Mucoraceae</taxon>
        <taxon>Mucor</taxon>
    </lineage>
</organism>
<name>A0A8H7RJD3_9FUNG</name>
<reference evidence="2" key="1">
    <citation type="submission" date="2020-12" db="EMBL/GenBank/DDBJ databases">
        <title>Metabolic potential, ecology and presence of endohyphal bacteria is reflected in genomic diversity of Mucoromycotina.</title>
        <authorList>
            <person name="Muszewska A."/>
            <person name="Okrasinska A."/>
            <person name="Steczkiewicz K."/>
            <person name="Drgas O."/>
            <person name="Orlowska M."/>
            <person name="Perlinska-Lenart U."/>
            <person name="Aleksandrzak-Piekarczyk T."/>
            <person name="Szatraj K."/>
            <person name="Zielenkiewicz U."/>
            <person name="Pilsyk S."/>
            <person name="Malc E."/>
            <person name="Mieczkowski P."/>
            <person name="Kruszewska J.S."/>
            <person name="Biernat P."/>
            <person name="Pawlowska J."/>
        </authorList>
    </citation>
    <scope>NUCLEOTIDE SEQUENCE</scope>
    <source>
        <strain evidence="2">WA0000017839</strain>
    </source>
</reference>
<accession>A0A8H7RJD3</accession>
<dbReference type="AlphaFoldDB" id="A0A8H7RJD3"/>
<evidence type="ECO:0000313" key="2">
    <source>
        <dbReference type="EMBL" id="KAG2211600.1"/>
    </source>
</evidence>